<keyword evidence="2" id="KW-1133">Transmembrane helix</keyword>
<feature type="transmembrane region" description="Helical" evidence="2">
    <location>
        <begin position="30"/>
        <end position="49"/>
    </location>
</feature>
<dbReference type="RefSeq" id="WP_006828198.1">
    <property type="nucleotide sequence ID" value="NZ_AJYB01000003.1"/>
</dbReference>
<protein>
    <submittedName>
        <fullName evidence="3">Integral membrane protein</fullName>
    </submittedName>
</protein>
<reference evidence="3 4" key="1">
    <citation type="journal article" date="2012" name="J. Bacteriol.">
        <title>Genome Sequence of the Antarctic Psychrophile Bacterium Planococcus antarcticus DSM 14505.</title>
        <authorList>
            <person name="Margolles A."/>
            <person name="Gueimonde M."/>
            <person name="Sanchez B."/>
        </authorList>
    </citation>
    <scope>NUCLEOTIDE SEQUENCE [LARGE SCALE GENOMIC DNA]</scope>
    <source>
        <strain evidence="3 4">DSM 14505</strain>
    </source>
</reference>
<evidence type="ECO:0000256" key="1">
    <source>
        <dbReference type="SAM" id="MobiDB-lite"/>
    </source>
</evidence>
<feature type="region of interest" description="Disordered" evidence="1">
    <location>
        <begin position="207"/>
        <end position="228"/>
    </location>
</feature>
<organism evidence="3 4">
    <name type="scientific">Planococcus antarcticus DSM 14505</name>
    <dbReference type="NCBI Taxonomy" id="1185653"/>
    <lineage>
        <taxon>Bacteria</taxon>
        <taxon>Bacillati</taxon>
        <taxon>Bacillota</taxon>
        <taxon>Bacilli</taxon>
        <taxon>Bacillales</taxon>
        <taxon>Caryophanaceae</taxon>
        <taxon>Planococcus</taxon>
    </lineage>
</organism>
<feature type="transmembrane region" description="Helical" evidence="2">
    <location>
        <begin position="56"/>
        <end position="76"/>
    </location>
</feature>
<keyword evidence="2" id="KW-0812">Transmembrane</keyword>
<evidence type="ECO:0000313" key="4">
    <source>
        <dbReference type="Proteomes" id="UP000004725"/>
    </source>
</evidence>
<dbReference type="AlphaFoldDB" id="A0AA87IPL5"/>
<gene>
    <name evidence="3" type="ORF">A1A1_00868</name>
</gene>
<evidence type="ECO:0000313" key="3">
    <source>
        <dbReference type="EMBL" id="EIM08424.1"/>
    </source>
</evidence>
<dbReference type="EMBL" id="AJYB01000003">
    <property type="protein sequence ID" value="EIM08424.1"/>
    <property type="molecule type" value="Genomic_DNA"/>
</dbReference>
<feature type="transmembrane region" description="Helical" evidence="2">
    <location>
        <begin position="171"/>
        <end position="193"/>
    </location>
</feature>
<proteinExistence type="predicted"/>
<comment type="caution">
    <text evidence="3">The sequence shown here is derived from an EMBL/GenBank/DDBJ whole genome shotgun (WGS) entry which is preliminary data.</text>
</comment>
<dbReference type="NCBIfam" id="NF041646">
    <property type="entry name" value="VC0807_fam"/>
    <property type="match status" value="1"/>
</dbReference>
<accession>A0AA87IPL5</accession>
<evidence type="ECO:0000256" key="2">
    <source>
        <dbReference type="SAM" id="Phobius"/>
    </source>
</evidence>
<feature type="transmembrane region" description="Helical" evidence="2">
    <location>
        <begin position="82"/>
        <end position="102"/>
    </location>
</feature>
<feature type="transmembrane region" description="Helical" evidence="2">
    <location>
        <begin position="134"/>
        <end position="151"/>
    </location>
</feature>
<name>A0AA87IPL5_9BACL</name>
<feature type="transmembrane region" description="Helical" evidence="2">
    <location>
        <begin position="5"/>
        <end position="24"/>
    </location>
</feature>
<keyword evidence="2" id="KW-0472">Membrane</keyword>
<sequence length="228" mass="26360">MKKFIYLDLICYLALPYFIWNYGREPFGDYYAMLLSTIPGFLYTIYRFIREHQFNIAGLFILLSLFLGTVVNLLSYDAESMLWNQIYLGYAYGIIFMISIMIKKPLALRFAVDFVYLQGVARKDSQKLFSEKNIFNWFQLLTGLFFFNSIFQNSLKSWLLHLYGLDGYGEMLIYMNISGLIFNGLIIAGFIFIGSKVSFQSPESNNGASSLLSQEHLQSEMDDNSSSK</sequence>
<dbReference type="Proteomes" id="UP000004725">
    <property type="component" value="Unassembled WGS sequence"/>
</dbReference>